<accession>A0A815JT27</accession>
<evidence type="ECO:0000313" key="2">
    <source>
        <dbReference type="EMBL" id="CAF1386282.1"/>
    </source>
</evidence>
<protein>
    <submittedName>
        <fullName evidence="2">Uncharacterized protein</fullName>
    </submittedName>
</protein>
<dbReference type="Proteomes" id="UP000663823">
    <property type="component" value="Unassembled WGS sequence"/>
</dbReference>
<dbReference type="EMBL" id="CAJNOO010004580">
    <property type="protein sequence ID" value="CAF1386282.1"/>
    <property type="molecule type" value="Genomic_DNA"/>
</dbReference>
<organism evidence="2 4">
    <name type="scientific">Rotaria sordida</name>
    <dbReference type="NCBI Taxonomy" id="392033"/>
    <lineage>
        <taxon>Eukaryota</taxon>
        <taxon>Metazoa</taxon>
        <taxon>Spiralia</taxon>
        <taxon>Gnathifera</taxon>
        <taxon>Rotifera</taxon>
        <taxon>Eurotatoria</taxon>
        <taxon>Bdelloidea</taxon>
        <taxon>Philodinida</taxon>
        <taxon>Philodinidae</taxon>
        <taxon>Rotaria</taxon>
    </lineage>
</organism>
<proteinExistence type="predicted"/>
<evidence type="ECO:0000313" key="4">
    <source>
        <dbReference type="Proteomes" id="UP000663882"/>
    </source>
</evidence>
<comment type="caution">
    <text evidence="2">The sequence shown here is derived from an EMBL/GenBank/DDBJ whole genome shotgun (WGS) entry which is preliminary data.</text>
</comment>
<dbReference type="AlphaFoldDB" id="A0A815JT27"/>
<reference evidence="2" key="1">
    <citation type="submission" date="2021-02" db="EMBL/GenBank/DDBJ databases">
        <authorList>
            <person name="Nowell W R."/>
        </authorList>
    </citation>
    <scope>NUCLEOTIDE SEQUENCE</scope>
</reference>
<dbReference type="EMBL" id="CAJOAX010011541">
    <property type="protein sequence ID" value="CAF4095588.1"/>
    <property type="molecule type" value="Genomic_DNA"/>
</dbReference>
<dbReference type="OrthoDB" id="10010469at2759"/>
<sequence>MLANNTEVKNYSTTNNVEYLTSPSTCTVESFHSSDFNITSDALTNWKETYENSLSSYDVDELTNQLGVIDYSKYSLDRQDSNSEHIQHNSNAQIPYEQDTTMENLKSPISLSSDSVTNDENHSSKNSSLISTHEYSPVQSPINSPHIVATVEQQESLPQKAQSVIIENWSSYETSSERSVTVEQIQQLIQRVASESTAYTYDVPHTDVVGNFHHIITIIKDPHMYDAQNDSNIVSNEYVIDTEPTFSMGNDNVQMTHMEPTPFSSITNHYHDFQVIDSNVNSQPLITYEKNDESNTSQLIIDENGEYIEIPAEEIILPDECHSNTNDVYQSNVLHEEYIYN</sequence>
<gene>
    <name evidence="3" type="ORF">OTI717_LOCUS33895</name>
    <name evidence="2" type="ORF">RFH988_LOCUS34111</name>
</gene>
<feature type="region of interest" description="Disordered" evidence="1">
    <location>
        <begin position="109"/>
        <end position="136"/>
    </location>
</feature>
<dbReference type="Proteomes" id="UP000663882">
    <property type="component" value="Unassembled WGS sequence"/>
</dbReference>
<name>A0A815JT27_9BILA</name>
<evidence type="ECO:0000313" key="3">
    <source>
        <dbReference type="EMBL" id="CAF4095588.1"/>
    </source>
</evidence>
<evidence type="ECO:0000256" key="1">
    <source>
        <dbReference type="SAM" id="MobiDB-lite"/>
    </source>
</evidence>